<dbReference type="SMART" id="SM00729">
    <property type="entry name" value="Elp3"/>
    <property type="match status" value="1"/>
</dbReference>
<feature type="binding site" evidence="12">
    <location>
        <position position="95"/>
    </location>
    <ligand>
        <name>GTP</name>
        <dbReference type="ChEBI" id="CHEBI:37565"/>
    </ligand>
</feature>
<comment type="function">
    <text evidence="12">Catalyzes the cyclization of GTP to (8S)-3',8-cyclo-7,8-dihydroguanosine 5'-triphosphate.</text>
</comment>
<evidence type="ECO:0000256" key="4">
    <source>
        <dbReference type="ARBA" id="ARBA00022723"/>
    </source>
</evidence>
<dbReference type="PROSITE" id="PS01305">
    <property type="entry name" value="MOAA_NIFB_PQQE"/>
    <property type="match status" value="1"/>
</dbReference>
<dbReference type="InterPro" id="IPR006638">
    <property type="entry name" value="Elp3/MiaA/NifB-like_rSAM"/>
</dbReference>
<dbReference type="GO" id="GO:0061799">
    <property type="term" value="F:cyclic pyranopterin monophosphate synthase activity"/>
    <property type="evidence" value="ECO:0007669"/>
    <property type="project" value="TreeGrafter"/>
</dbReference>
<dbReference type="PANTHER" id="PTHR22960">
    <property type="entry name" value="MOLYBDOPTERIN COFACTOR SYNTHESIS PROTEIN A"/>
    <property type="match status" value="1"/>
</dbReference>
<keyword evidence="5 12" id="KW-0547">Nucleotide-binding</keyword>
<keyword evidence="4 12" id="KW-0479">Metal-binding</keyword>
<dbReference type="InterPro" id="IPR058240">
    <property type="entry name" value="rSAM_sf"/>
</dbReference>
<dbReference type="GO" id="GO:0006777">
    <property type="term" value="P:Mo-molybdopterin cofactor biosynthetic process"/>
    <property type="evidence" value="ECO:0007669"/>
    <property type="project" value="UniProtKB-UniRule"/>
</dbReference>
<reference evidence="14 15" key="1">
    <citation type="journal article" date="2015" name="PeerJ">
        <title>First genomic representation of candidate bacterial phylum KSB3 points to enhanced environmental sensing as a trigger of wastewater bulking.</title>
        <authorList>
            <person name="Sekiguchi Y."/>
            <person name="Ohashi A."/>
            <person name="Parks D.H."/>
            <person name="Yamauchi T."/>
            <person name="Tyson G.W."/>
            <person name="Hugenholtz P."/>
        </authorList>
    </citation>
    <scope>NUCLEOTIDE SEQUENCE [LARGE SCALE GENOMIC DNA]</scope>
</reference>
<dbReference type="Gene3D" id="3.20.20.70">
    <property type="entry name" value="Aldolase class I"/>
    <property type="match status" value="1"/>
</dbReference>
<feature type="binding site" evidence="12">
    <location>
        <begin position="257"/>
        <end position="259"/>
    </location>
    <ligand>
        <name>GTP</name>
        <dbReference type="ChEBI" id="CHEBI:37565"/>
    </ligand>
</feature>
<keyword evidence="8 12" id="KW-0342">GTP-binding</keyword>
<dbReference type="GO" id="GO:1904047">
    <property type="term" value="F:S-adenosyl-L-methionine binding"/>
    <property type="evidence" value="ECO:0007669"/>
    <property type="project" value="UniProtKB-UniRule"/>
</dbReference>
<dbReference type="SFLD" id="SFLDG01386">
    <property type="entry name" value="main_SPASM_domain-containing"/>
    <property type="match status" value="1"/>
</dbReference>
<dbReference type="CDD" id="cd01335">
    <property type="entry name" value="Radical_SAM"/>
    <property type="match status" value="1"/>
</dbReference>
<name>A0A081C2U9_VECG1</name>
<dbReference type="eggNOG" id="COG2896">
    <property type="taxonomic scope" value="Bacteria"/>
</dbReference>
<dbReference type="STRING" id="1499967.U27_05879"/>
<organism evidence="14 15">
    <name type="scientific">Vecturithrix granuli</name>
    <dbReference type="NCBI Taxonomy" id="1499967"/>
    <lineage>
        <taxon>Bacteria</taxon>
        <taxon>Candidatus Moduliflexota</taxon>
        <taxon>Candidatus Vecturitrichia</taxon>
        <taxon>Candidatus Vecturitrichales</taxon>
        <taxon>Candidatus Vecturitrichaceae</taxon>
        <taxon>Candidatus Vecturithrix</taxon>
    </lineage>
</organism>
<keyword evidence="15" id="KW-1185">Reference proteome</keyword>
<accession>A0A081C2U9</accession>
<dbReference type="PROSITE" id="PS51918">
    <property type="entry name" value="RADICAL_SAM"/>
    <property type="match status" value="1"/>
</dbReference>
<dbReference type="HAMAP" id="MF_01225_B">
    <property type="entry name" value="MoaA_B"/>
    <property type="match status" value="1"/>
</dbReference>
<evidence type="ECO:0000313" key="15">
    <source>
        <dbReference type="Proteomes" id="UP000030661"/>
    </source>
</evidence>
<dbReference type="NCBIfam" id="NF001199">
    <property type="entry name" value="PRK00164.2-1"/>
    <property type="match status" value="1"/>
</dbReference>
<keyword evidence="2 12" id="KW-0004">4Fe-4S</keyword>
<dbReference type="Pfam" id="PF04055">
    <property type="entry name" value="Radical_SAM"/>
    <property type="match status" value="1"/>
</dbReference>
<feature type="binding site" evidence="12">
    <location>
        <position position="269"/>
    </location>
    <ligand>
        <name>[4Fe-4S] cluster</name>
        <dbReference type="ChEBI" id="CHEBI:49883"/>
        <label>2</label>
        <note>4Fe-4S-substrate</note>
    </ligand>
</feature>
<feature type="binding site" evidence="12">
    <location>
        <position position="21"/>
    </location>
    <ligand>
        <name>[4Fe-4S] cluster</name>
        <dbReference type="ChEBI" id="CHEBI:49883"/>
        <label>1</label>
        <note>4Fe-4S-S-AdoMet</note>
    </ligand>
</feature>
<dbReference type="HOGENOM" id="CLU_009273_0_1_0"/>
<feature type="binding site" evidence="12">
    <location>
        <position position="255"/>
    </location>
    <ligand>
        <name>[4Fe-4S] cluster</name>
        <dbReference type="ChEBI" id="CHEBI:49883"/>
        <label>2</label>
        <note>4Fe-4S-substrate</note>
    </ligand>
</feature>
<evidence type="ECO:0000256" key="8">
    <source>
        <dbReference type="ARBA" id="ARBA00023134"/>
    </source>
</evidence>
<protein>
    <recommendedName>
        <fullName evidence="1 12">GTP 3',8-cyclase</fullName>
        <ecNumber evidence="1 12">4.1.99.22</ecNumber>
    </recommendedName>
    <alternativeName>
        <fullName evidence="12">Molybdenum cofactor biosynthesis protein A</fullName>
    </alternativeName>
</protein>
<comment type="catalytic activity">
    <reaction evidence="11 12">
        <text>GTP + AH2 + S-adenosyl-L-methionine = (8S)-3',8-cyclo-7,8-dihydroguanosine 5'-triphosphate + 5'-deoxyadenosine + L-methionine + A + H(+)</text>
        <dbReference type="Rhea" id="RHEA:49576"/>
        <dbReference type="ChEBI" id="CHEBI:13193"/>
        <dbReference type="ChEBI" id="CHEBI:15378"/>
        <dbReference type="ChEBI" id="CHEBI:17319"/>
        <dbReference type="ChEBI" id="CHEBI:17499"/>
        <dbReference type="ChEBI" id="CHEBI:37565"/>
        <dbReference type="ChEBI" id="CHEBI:57844"/>
        <dbReference type="ChEBI" id="CHEBI:59789"/>
        <dbReference type="ChEBI" id="CHEBI:131766"/>
        <dbReference type="EC" id="4.1.99.22"/>
    </reaction>
</comment>
<dbReference type="PANTHER" id="PTHR22960:SF0">
    <property type="entry name" value="MOLYBDENUM COFACTOR BIOSYNTHESIS PROTEIN 1"/>
    <property type="match status" value="1"/>
</dbReference>
<feature type="binding site" evidence="12">
    <location>
        <position position="25"/>
    </location>
    <ligand>
        <name>[4Fe-4S] cluster</name>
        <dbReference type="ChEBI" id="CHEBI:49883"/>
        <label>1</label>
        <note>4Fe-4S-S-AdoMet</note>
    </ligand>
</feature>
<dbReference type="InterPro" id="IPR013785">
    <property type="entry name" value="Aldolase_TIM"/>
</dbReference>
<dbReference type="NCBIfam" id="TIGR02666">
    <property type="entry name" value="moaA"/>
    <property type="match status" value="1"/>
</dbReference>
<dbReference type="SFLD" id="SFLDG01067">
    <property type="entry name" value="SPASM/twitch_domain_containing"/>
    <property type="match status" value="1"/>
</dbReference>
<dbReference type="InterPro" id="IPR013483">
    <property type="entry name" value="MoaA"/>
</dbReference>
<evidence type="ECO:0000259" key="13">
    <source>
        <dbReference type="PROSITE" id="PS51918"/>
    </source>
</evidence>
<evidence type="ECO:0000313" key="14">
    <source>
        <dbReference type="EMBL" id="GAK58904.1"/>
    </source>
</evidence>
<keyword evidence="3 12" id="KW-0949">S-adenosyl-L-methionine</keyword>
<comment type="similarity">
    <text evidence="12">Belongs to the radical SAM superfamily. MoaA family.</text>
</comment>
<keyword evidence="6 12" id="KW-0408">Iron</keyword>
<dbReference type="InterPro" id="IPR050105">
    <property type="entry name" value="MoCo_biosynth_MoaA/MoaC"/>
</dbReference>
<dbReference type="EMBL" id="DF820468">
    <property type="protein sequence ID" value="GAK58904.1"/>
    <property type="molecule type" value="Genomic_DNA"/>
</dbReference>
<dbReference type="InterPro" id="IPR000385">
    <property type="entry name" value="MoaA_NifB_PqqE_Fe-S-bd_CS"/>
</dbReference>
<feature type="binding site" evidence="12">
    <location>
        <position position="64"/>
    </location>
    <ligand>
        <name>GTP</name>
        <dbReference type="ChEBI" id="CHEBI:37565"/>
    </ligand>
</feature>
<evidence type="ECO:0000256" key="1">
    <source>
        <dbReference type="ARBA" id="ARBA00012167"/>
    </source>
</evidence>
<comment type="cofactor">
    <cofactor evidence="12">
        <name>[4Fe-4S] cluster</name>
        <dbReference type="ChEBI" id="CHEBI:49883"/>
    </cofactor>
    <text evidence="12">Binds 2 [4Fe-4S] clusters. Binds 1 [4Fe-4S] cluster coordinated with 3 cysteines and an exchangeable S-adenosyl-L-methionine and 1 [4Fe-4S] cluster coordinated with 3 cysteines and the GTP-derived substrate.</text>
</comment>
<evidence type="ECO:0000256" key="12">
    <source>
        <dbReference type="HAMAP-Rule" id="MF_01225"/>
    </source>
</evidence>
<feature type="binding site" evidence="12">
    <location>
        <position position="28"/>
    </location>
    <ligand>
        <name>[4Fe-4S] cluster</name>
        <dbReference type="ChEBI" id="CHEBI:49883"/>
        <label>1</label>
        <note>4Fe-4S-S-AdoMet</note>
    </ligand>
</feature>
<sequence length="328" mass="37483">MLRDKSGRVIESLRVSVTDRCNLRCRYCMPPEGVEFIEHDEILRYEEMDRIIRVAVHLGVYKVRLTGGEPLVRKGLIDFARRLGQLEGIRKLSLTTNGILLSQYAASLKEAGVDYLNISLDTLNREKFRQITRFDRLNTVLDGIRTAKAVGFSLIKVNVVSMRGFNDKELFDFVDFADTHNIVVRFIEYMPFSGNAWQHDTFLASQELKTRLQTRYTLIPLDDDPSAPARIYKIPGKLGYIGFISSVSESFCHLCNRLRLTADGHLRPCLHGSIEIDVKHPLRRGASDAELAELFREAVDRKPAFHQDFLDNHFHSPACDREMVRIGG</sequence>
<feature type="domain" description="Radical SAM core" evidence="13">
    <location>
        <begin position="5"/>
        <end position="222"/>
    </location>
</feature>
<feature type="binding site" evidence="12">
    <location>
        <position position="68"/>
    </location>
    <ligand>
        <name>S-adenosyl-L-methionine</name>
        <dbReference type="ChEBI" id="CHEBI:59789"/>
    </ligand>
</feature>
<comment type="subunit">
    <text evidence="12">Monomer and homodimer.</text>
</comment>
<feature type="binding site" evidence="12">
    <location>
        <position position="27"/>
    </location>
    <ligand>
        <name>S-adenosyl-L-methionine</name>
        <dbReference type="ChEBI" id="CHEBI:59789"/>
    </ligand>
</feature>
<keyword evidence="9 12" id="KW-0501">Molybdenum cofactor biosynthesis</keyword>
<evidence type="ECO:0000256" key="2">
    <source>
        <dbReference type="ARBA" id="ARBA00022485"/>
    </source>
</evidence>
<evidence type="ECO:0000256" key="7">
    <source>
        <dbReference type="ARBA" id="ARBA00023014"/>
    </source>
</evidence>
<dbReference type="AlphaFoldDB" id="A0A081C2U9"/>
<keyword evidence="7 12" id="KW-0411">Iron-sulfur</keyword>
<keyword evidence="10 12" id="KW-0456">Lyase</keyword>
<feature type="binding site" evidence="12">
    <location>
        <position position="156"/>
    </location>
    <ligand>
        <name>GTP</name>
        <dbReference type="ChEBI" id="CHEBI:37565"/>
    </ligand>
</feature>
<evidence type="ECO:0000256" key="3">
    <source>
        <dbReference type="ARBA" id="ARBA00022691"/>
    </source>
</evidence>
<feature type="binding site" evidence="12">
    <location>
        <position position="252"/>
    </location>
    <ligand>
        <name>[4Fe-4S] cluster</name>
        <dbReference type="ChEBI" id="CHEBI:49883"/>
        <label>2</label>
        <note>4Fe-4S-substrate</note>
    </ligand>
</feature>
<dbReference type="GO" id="GO:0051539">
    <property type="term" value="F:4 iron, 4 sulfur cluster binding"/>
    <property type="evidence" value="ECO:0007669"/>
    <property type="project" value="UniProtKB-UniRule"/>
</dbReference>
<dbReference type="InterPro" id="IPR040064">
    <property type="entry name" value="MoaA-like"/>
</dbReference>
<feature type="binding site" evidence="12">
    <location>
        <position position="119"/>
    </location>
    <ligand>
        <name>S-adenosyl-L-methionine</name>
        <dbReference type="ChEBI" id="CHEBI:59789"/>
    </ligand>
</feature>
<evidence type="ECO:0000256" key="11">
    <source>
        <dbReference type="ARBA" id="ARBA00048697"/>
    </source>
</evidence>
<dbReference type="GO" id="GO:0061798">
    <property type="term" value="F:GTP 3',8'-cyclase activity"/>
    <property type="evidence" value="ECO:0007669"/>
    <property type="project" value="UniProtKB-UniRule"/>
</dbReference>
<evidence type="ECO:0000256" key="10">
    <source>
        <dbReference type="ARBA" id="ARBA00023239"/>
    </source>
</evidence>
<dbReference type="SUPFAM" id="SSF102114">
    <property type="entry name" value="Radical SAM enzymes"/>
    <property type="match status" value="1"/>
</dbReference>
<dbReference type="UniPathway" id="UPA00344"/>
<dbReference type="SFLD" id="SFLDS00029">
    <property type="entry name" value="Radical_SAM"/>
    <property type="match status" value="1"/>
</dbReference>
<feature type="binding site" evidence="12">
    <location>
        <position position="14"/>
    </location>
    <ligand>
        <name>GTP</name>
        <dbReference type="ChEBI" id="CHEBI:37565"/>
    </ligand>
</feature>
<evidence type="ECO:0000256" key="9">
    <source>
        <dbReference type="ARBA" id="ARBA00023150"/>
    </source>
</evidence>
<proteinExistence type="inferred from homology"/>
<dbReference type="SFLD" id="SFLDG01383">
    <property type="entry name" value="cyclic_pyranopterin_phosphate"/>
    <property type="match status" value="1"/>
</dbReference>
<evidence type="ECO:0000256" key="5">
    <source>
        <dbReference type="ARBA" id="ARBA00022741"/>
    </source>
</evidence>
<dbReference type="InterPro" id="IPR007197">
    <property type="entry name" value="rSAM"/>
</dbReference>
<dbReference type="EC" id="4.1.99.22" evidence="1 12"/>
<gene>
    <name evidence="12" type="primary">moaA</name>
    <name evidence="14" type="ORF">U27_05879</name>
</gene>
<evidence type="ECO:0000256" key="6">
    <source>
        <dbReference type="ARBA" id="ARBA00023004"/>
    </source>
</evidence>
<feature type="binding site" evidence="12">
    <location>
        <position position="190"/>
    </location>
    <ligand>
        <name>S-adenosyl-L-methionine</name>
        <dbReference type="ChEBI" id="CHEBI:59789"/>
    </ligand>
</feature>
<dbReference type="InterPro" id="IPR010505">
    <property type="entry name" value="MoaA_twitch"/>
</dbReference>
<dbReference type="CDD" id="cd21117">
    <property type="entry name" value="Twitch_MoaA"/>
    <property type="match status" value="1"/>
</dbReference>
<dbReference type="GO" id="GO:0046872">
    <property type="term" value="F:metal ion binding"/>
    <property type="evidence" value="ECO:0007669"/>
    <property type="project" value="UniProtKB-KW"/>
</dbReference>
<dbReference type="GO" id="GO:0005525">
    <property type="term" value="F:GTP binding"/>
    <property type="evidence" value="ECO:0007669"/>
    <property type="project" value="UniProtKB-UniRule"/>
</dbReference>
<dbReference type="Pfam" id="PF06463">
    <property type="entry name" value="Mob_synth_C"/>
    <property type="match status" value="1"/>
</dbReference>
<dbReference type="Proteomes" id="UP000030661">
    <property type="component" value="Unassembled WGS sequence"/>
</dbReference>
<comment type="pathway">
    <text evidence="12">Cofactor biosynthesis; molybdopterin biosynthesis.</text>
</comment>